<dbReference type="PRINTS" id="PR01021">
    <property type="entry name" value="OMPADOMAIN"/>
</dbReference>
<evidence type="ECO:0000256" key="1">
    <source>
        <dbReference type="ARBA" id="ARBA00004442"/>
    </source>
</evidence>
<comment type="subcellular location">
    <subcellularLocation>
        <location evidence="1">Cell outer membrane</location>
    </subcellularLocation>
</comment>
<dbReference type="OrthoDB" id="9782229at2"/>
<accession>A0A1I7J0D4</accession>
<evidence type="ECO:0000313" key="7">
    <source>
        <dbReference type="Proteomes" id="UP000199138"/>
    </source>
</evidence>
<dbReference type="EMBL" id="FPBK01000029">
    <property type="protein sequence ID" value="SFU78602.1"/>
    <property type="molecule type" value="Genomic_DNA"/>
</dbReference>
<dbReference type="PANTHER" id="PTHR30329">
    <property type="entry name" value="STATOR ELEMENT OF FLAGELLAR MOTOR COMPLEX"/>
    <property type="match status" value="1"/>
</dbReference>
<dbReference type="CDD" id="cd07185">
    <property type="entry name" value="OmpA_C-like"/>
    <property type="match status" value="1"/>
</dbReference>
<dbReference type="AlphaFoldDB" id="A0A1I7J0D4"/>
<keyword evidence="2 4" id="KW-0472">Membrane</keyword>
<dbReference type="PANTHER" id="PTHR30329:SF21">
    <property type="entry name" value="LIPOPROTEIN YIAD-RELATED"/>
    <property type="match status" value="1"/>
</dbReference>
<dbReference type="GO" id="GO:0009279">
    <property type="term" value="C:cell outer membrane"/>
    <property type="evidence" value="ECO:0007669"/>
    <property type="project" value="UniProtKB-SubCell"/>
</dbReference>
<evidence type="ECO:0000259" key="5">
    <source>
        <dbReference type="PROSITE" id="PS51123"/>
    </source>
</evidence>
<dbReference type="InterPro" id="IPR036737">
    <property type="entry name" value="OmpA-like_sf"/>
</dbReference>
<dbReference type="STRING" id="1224947.SAMN05216480_1291"/>
<evidence type="ECO:0000313" key="6">
    <source>
        <dbReference type="EMBL" id="SFU78602.1"/>
    </source>
</evidence>
<dbReference type="InterPro" id="IPR050330">
    <property type="entry name" value="Bact_OuterMem_StrucFunc"/>
</dbReference>
<dbReference type="Gene3D" id="3.30.1330.60">
    <property type="entry name" value="OmpA-like domain"/>
    <property type="match status" value="1"/>
</dbReference>
<sequence>NKEEVEGTEDAVTNVSVSLKPIRPEINLNPIYFEFDKHNITQQAAFELDKLVGIMNKYPQMEVKVETHTDIRGSEKYNLELSDKRARSTVQYLISKGIAEDRLSSEGFGESNPLVDCKNKCSKEDHAKNRRSDFIILGEEE</sequence>
<feature type="non-terminal residue" evidence="6">
    <location>
        <position position="1"/>
    </location>
</feature>
<dbReference type="InterPro" id="IPR006664">
    <property type="entry name" value="OMP_bac"/>
</dbReference>
<dbReference type="SUPFAM" id="SSF103088">
    <property type="entry name" value="OmpA-like"/>
    <property type="match status" value="1"/>
</dbReference>
<dbReference type="RefSeq" id="WP_143106479.1">
    <property type="nucleotide sequence ID" value="NZ_FPBK01000029.1"/>
</dbReference>
<dbReference type="Pfam" id="PF00691">
    <property type="entry name" value="OmpA"/>
    <property type="match status" value="1"/>
</dbReference>
<name>A0A1I7J0D4_9FLAO</name>
<keyword evidence="3" id="KW-0998">Cell outer membrane</keyword>
<gene>
    <name evidence="6" type="ORF">SAMN05216480_1291</name>
</gene>
<reference evidence="6 7" key="1">
    <citation type="submission" date="2016-10" db="EMBL/GenBank/DDBJ databases">
        <authorList>
            <person name="de Groot N.N."/>
        </authorList>
    </citation>
    <scope>NUCLEOTIDE SEQUENCE [LARGE SCALE GENOMIC DNA]</scope>
    <source>
        <strain evidence="6 7">CGMCC 1.12333</strain>
    </source>
</reference>
<dbReference type="Proteomes" id="UP000199138">
    <property type="component" value="Unassembled WGS sequence"/>
</dbReference>
<feature type="domain" description="OmpA-like" evidence="5">
    <location>
        <begin position="20"/>
        <end position="140"/>
    </location>
</feature>
<evidence type="ECO:0000256" key="2">
    <source>
        <dbReference type="ARBA" id="ARBA00023136"/>
    </source>
</evidence>
<dbReference type="PROSITE" id="PS51123">
    <property type="entry name" value="OMPA_2"/>
    <property type="match status" value="1"/>
</dbReference>
<keyword evidence="7" id="KW-1185">Reference proteome</keyword>
<protein>
    <submittedName>
        <fullName evidence="6">Outer membrane protein OmpA</fullName>
    </submittedName>
</protein>
<evidence type="ECO:0000256" key="3">
    <source>
        <dbReference type="ARBA" id="ARBA00023237"/>
    </source>
</evidence>
<organism evidence="6 7">
    <name type="scientific">Pustulibacterium marinum</name>
    <dbReference type="NCBI Taxonomy" id="1224947"/>
    <lineage>
        <taxon>Bacteria</taxon>
        <taxon>Pseudomonadati</taxon>
        <taxon>Bacteroidota</taxon>
        <taxon>Flavobacteriia</taxon>
        <taxon>Flavobacteriales</taxon>
        <taxon>Flavobacteriaceae</taxon>
        <taxon>Pustulibacterium</taxon>
    </lineage>
</organism>
<evidence type="ECO:0000256" key="4">
    <source>
        <dbReference type="PROSITE-ProRule" id="PRU00473"/>
    </source>
</evidence>
<proteinExistence type="predicted"/>
<dbReference type="InterPro" id="IPR006665">
    <property type="entry name" value="OmpA-like"/>
</dbReference>